<proteinExistence type="inferred from homology"/>
<dbReference type="GO" id="GO:0046872">
    <property type="term" value="F:metal ion binding"/>
    <property type="evidence" value="ECO:0007669"/>
    <property type="project" value="UniProtKB-UniRule"/>
</dbReference>
<dbReference type="Pfam" id="PF02424">
    <property type="entry name" value="ApbE"/>
    <property type="match status" value="1"/>
</dbReference>
<evidence type="ECO:0000256" key="12">
    <source>
        <dbReference type="PIRSR" id="PIRSR006268-2"/>
    </source>
</evidence>
<gene>
    <name evidence="14" type="ORF">AO384_1689</name>
</gene>
<dbReference type="PIRSF" id="PIRSF006268">
    <property type="entry name" value="ApbE"/>
    <property type="match status" value="1"/>
</dbReference>
<evidence type="ECO:0000256" key="8">
    <source>
        <dbReference type="ARBA" id="ARBA00022842"/>
    </source>
</evidence>
<evidence type="ECO:0000256" key="2">
    <source>
        <dbReference type="ARBA" id="ARBA00011955"/>
    </source>
</evidence>
<protein>
    <recommendedName>
        <fullName evidence="3 11">FAD:protein FMN transferase</fullName>
        <ecNumber evidence="2 11">2.7.1.180</ecNumber>
    </recommendedName>
    <alternativeName>
        <fullName evidence="9 11">Flavin transferase</fullName>
    </alternativeName>
</protein>
<keyword evidence="13 14" id="KW-0449">Lipoprotein</keyword>
<keyword evidence="4 11" id="KW-0285">Flavoprotein</keyword>
<dbReference type="PROSITE" id="PS51257">
    <property type="entry name" value="PROKAR_LIPOPROTEIN"/>
    <property type="match status" value="1"/>
</dbReference>
<dbReference type="OrthoDB" id="9778595at2"/>
<evidence type="ECO:0000256" key="4">
    <source>
        <dbReference type="ARBA" id="ARBA00022630"/>
    </source>
</evidence>
<dbReference type="EC" id="2.7.1.180" evidence="2 11"/>
<dbReference type="InterPro" id="IPR024932">
    <property type="entry name" value="ApbE"/>
</dbReference>
<evidence type="ECO:0000256" key="5">
    <source>
        <dbReference type="ARBA" id="ARBA00022679"/>
    </source>
</evidence>
<dbReference type="PANTHER" id="PTHR30040">
    <property type="entry name" value="THIAMINE BIOSYNTHESIS LIPOPROTEIN APBE"/>
    <property type="match status" value="1"/>
</dbReference>
<keyword evidence="13" id="KW-0997">Cell inner membrane</keyword>
<dbReference type="EMBL" id="LXHC01000025">
    <property type="protein sequence ID" value="OAU95155.1"/>
    <property type="molecule type" value="Genomic_DNA"/>
</dbReference>
<evidence type="ECO:0000256" key="10">
    <source>
        <dbReference type="ARBA" id="ARBA00048540"/>
    </source>
</evidence>
<comment type="cofactor">
    <cofactor evidence="12">
        <name>Mg(2+)</name>
        <dbReference type="ChEBI" id="CHEBI:18420"/>
    </cofactor>
    <cofactor evidence="12">
        <name>Mn(2+)</name>
        <dbReference type="ChEBI" id="CHEBI:29035"/>
    </cofactor>
    <text evidence="12">Magnesium. Can also use manganese.</text>
</comment>
<reference evidence="14 15" key="1">
    <citation type="journal article" date="2016" name="Genome Biol. Evol.">
        <title>Comparative Genomic Analyses of the Moraxella catarrhalis Serosensitive and Seroresistant Lineages Demonstrate Their Independent Evolution.</title>
        <authorList>
            <person name="Earl J.P."/>
            <person name="de Vries S.P."/>
            <person name="Ahmed A."/>
            <person name="Powell E."/>
            <person name="Schultz M.P."/>
            <person name="Hermans P.W."/>
            <person name="Hill D.J."/>
            <person name="Zhou Z."/>
            <person name="Constantinidou C.I."/>
            <person name="Hu F.Z."/>
            <person name="Bootsma H.J."/>
            <person name="Ehrlich G.D."/>
        </authorList>
    </citation>
    <scope>NUCLEOTIDE SEQUENCE [LARGE SCALE GENOMIC DNA]</scope>
    <source>
        <strain evidence="14 15">Z7542</strain>
    </source>
</reference>
<dbReference type="InterPro" id="IPR003374">
    <property type="entry name" value="ApbE-like_sf"/>
</dbReference>
<keyword evidence="5 11" id="KW-0808">Transferase</keyword>
<dbReference type="SUPFAM" id="SSF143631">
    <property type="entry name" value="ApbE-like"/>
    <property type="match status" value="1"/>
</dbReference>
<evidence type="ECO:0000256" key="6">
    <source>
        <dbReference type="ARBA" id="ARBA00022723"/>
    </source>
</evidence>
<sequence length="347" mass="37529">MRHAPIVIMTAVMLTACSQQSTYQTISGETMGTSYHIRFEHADNASDAVRIQATIDERLKAINDSMSTYQENSTISRFNRLPAGESLMIDDDFVQVLSDSRAVYEASHHAFDPTVHPLVELWGFGSQMSIERLQSPPRADELADAKRLVGLEKVMLNGHELSKTVDGVGLDFSAIAKGYAVDVIADTLHDHYGVVNYMVEIGGEVATLGVNDKGKPWTLGIDAPVVDSSVASRSVLTTLTQPVGESMRLATSGGYRNSVEYDGVRFSHTIHPVSGEPVANNAPSVTVLHQTVALADAWATALTALPYPEALALADAQGLMAMFVIENSTKTGFEIVQTVSMKQKFAK</sequence>
<feature type="binding site" evidence="12">
    <location>
        <position position="174"/>
    </location>
    <ligand>
        <name>Mg(2+)</name>
        <dbReference type="ChEBI" id="CHEBI:18420"/>
    </ligand>
</feature>
<dbReference type="GO" id="GO:0016740">
    <property type="term" value="F:transferase activity"/>
    <property type="evidence" value="ECO:0007669"/>
    <property type="project" value="UniProtKB-UniRule"/>
</dbReference>
<organism evidence="14 15">
    <name type="scientific">Moraxella catarrhalis</name>
    <name type="common">Branhamella catarrhalis</name>
    <dbReference type="NCBI Taxonomy" id="480"/>
    <lineage>
        <taxon>Bacteria</taxon>
        <taxon>Pseudomonadati</taxon>
        <taxon>Pseudomonadota</taxon>
        <taxon>Gammaproteobacteria</taxon>
        <taxon>Moraxellales</taxon>
        <taxon>Moraxellaceae</taxon>
        <taxon>Moraxella</taxon>
    </lineage>
</organism>
<name>A0A198UFM9_MORCA</name>
<evidence type="ECO:0000256" key="3">
    <source>
        <dbReference type="ARBA" id="ARBA00016337"/>
    </source>
</evidence>
<keyword evidence="13" id="KW-1003">Cell membrane</keyword>
<comment type="similarity">
    <text evidence="1 11 13">Belongs to the ApbE family.</text>
</comment>
<feature type="binding site" evidence="12">
    <location>
        <position position="296"/>
    </location>
    <ligand>
        <name>Mg(2+)</name>
        <dbReference type="ChEBI" id="CHEBI:18420"/>
    </ligand>
</feature>
<dbReference type="PATRIC" id="fig|480.237.peg.2195"/>
<evidence type="ECO:0000256" key="13">
    <source>
        <dbReference type="RuleBase" id="RU363002"/>
    </source>
</evidence>
<evidence type="ECO:0000256" key="7">
    <source>
        <dbReference type="ARBA" id="ARBA00022827"/>
    </source>
</evidence>
<evidence type="ECO:0000313" key="15">
    <source>
        <dbReference type="Proteomes" id="UP000078228"/>
    </source>
</evidence>
<evidence type="ECO:0000313" key="14">
    <source>
        <dbReference type="EMBL" id="OAU95155.1"/>
    </source>
</evidence>
<dbReference type="Proteomes" id="UP000078228">
    <property type="component" value="Unassembled WGS sequence"/>
</dbReference>
<feature type="binding site" evidence="12">
    <location>
        <position position="300"/>
    </location>
    <ligand>
        <name>Mg(2+)</name>
        <dbReference type="ChEBI" id="CHEBI:18420"/>
    </ligand>
</feature>
<dbReference type="GO" id="GO:0005886">
    <property type="term" value="C:plasma membrane"/>
    <property type="evidence" value="ECO:0007669"/>
    <property type="project" value="UniProtKB-SubCell"/>
</dbReference>
<dbReference type="PANTHER" id="PTHR30040:SF2">
    <property type="entry name" value="FAD:PROTEIN FMN TRANSFERASE"/>
    <property type="match status" value="1"/>
</dbReference>
<dbReference type="RefSeq" id="WP_064610098.1">
    <property type="nucleotide sequence ID" value="NZ_LXHB01000023.1"/>
</dbReference>
<comment type="catalytic activity">
    <reaction evidence="10 11 13">
        <text>L-threonyl-[protein] + FAD = FMN-L-threonyl-[protein] + AMP + H(+)</text>
        <dbReference type="Rhea" id="RHEA:36847"/>
        <dbReference type="Rhea" id="RHEA-COMP:11060"/>
        <dbReference type="Rhea" id="RHEA-COMP:11061"/>
        <dbReference type="ChEBI" id="CHEBI:15378"/>
        <dbReference type="ChEBI" id="CHEBI:30013"/>
        <dbReference type="ChEBI" id="CHEBI:57692"/>
        <dbReference type="ChEBI" id="CHEBI:74257"/>
        <dbReference type="ChEBI" id="CHEBI:456215"/>
        <dbReference type="EC" id="2.7.1.180"/>
    </reaction>
</comment>
<comment type="caution">
    <text evidence="14">The sequence shown here is derived from an EMBL/GenBank/DDBJ whole genome shotgun (WGS) entry which is preliminary data.</text>
</comment>
<keyword evidence="6 11" id="KW-0479">Metal-binding</keyword>
<evidence type="ECO:0000256" key="9">
    <source>
        <dbReference type="ARBA" id="ARBA00031306"/>
    </source>
</evidence>
<keyword evidence="13" id="KW-0472">Membrane</keyword>
<comment type="subcellular location">
    <subcellularLocation>
        <location evidence="13">Cell inner membrane</location>
        <topology evidence="13">Lipid-anchor</topology>
        <orientation evidence="13">Periplasmic side</orientation>
    </subcellularLocation>
</comment>
<evidence type="ECO:0000256" key="11">
    <source>
        <dbReference type="PIRNR" id="PIRNR006268"/>
    </source>
</evidence>
<evidence type="ECO:0000256" key="1">
    <source>
        <dbReference type="ARBA" id="ARBA00008282"/>
    </source>
</evidence>
<keyword evidence="15" id="KW-1185">Reference proteome</keyword>
<dbReference type="AlphaFoldDB" id="A0A198UFM9"/>
<keyword evidence="7 11" id="KW-0274">FAD</keyword>
<dbReference type="Gene3D" id="3.10.520.10">
    <property type="entry name" value="ApbE-like domains"/>
    <property type="match status" value="1"/>
</dbReference>
<accession>A0A198UFM9</accession>
<keyword evidence="8 11" id="KW-0460">Magnesium</keyword>
<comment type="function">
    <text evidence="13">Flavin transferase that catalyzes the transfer of the FMN moiety of FAD and its covalent binding to the hydroxyl group of a threonine residue in a target flavoprotein.</text>
</comment>